<keyword evidence="5" id="KW-1185">Reference proteome</keyword>
<proteinExistence type="predicted"/>
<dbReference type="PANTHER" id="PTHR43698:SF1">
    <property type="entry name" value="BLL4564 PROTEIN"/>
    <property type="match status" value="1"/>
</dbReference>
<evidence type="ECO:0000313" key="5">
    <source>
        <dbReference type="Proteomes" id="UP001585053"/>
    </source>
</evidence>
<reference evidence="3 4" key="1">
    <citation type="journal article" date="2019" name="Nat. Commun.">
        <title>The antimicrobial potential of Streptomyces from insect microbiomes.</title>
        <authorList>
            <person name="Chevrette M.G."/>
            <person name="Carlson C.M."/>
            <person name="Ortega H.E."/>
            <person name="Thomas C."/>
            <person name="Ananiev G.E."/>
            <person name="Barns K.J."/>
            <person name="Book A.J."/>
            <person name="Cagnazzo J."/>
            <person name="Carlos C."/>
            <person name="Flanigan W."/>
            <person name="Grubbs K.J."/>
            <person name="Horn H.A."/>
            <person name="Hoffmann F.M."/>
            <person name="Klassen J.L."/>
            <person name="Knack J.J."/>
            <person name="Lewin G.R."/>
            <person name="McDonald B.R."/>
            <person name="Muller L."/>
            <person name="Melo W.G.P."/>
            <person name="Pinto-Tomas A.A."/>
            <person name="Schmitz A."/>
            <person name="Wendt-Pienkowski E."/>
            <person name="Wildman S."/>
            <person name="Zhao M."/>
            <person name="Zhang F."/>
            <person name="Bugni T.S."/>
            <person name="Andes D.R."/>
            <person name="Pupo M.T."/>
            <person name="Currie C.R."/>
        </authorList>
    </citation>
    <scope>NUCLEOTIDE SEQUENCE [LARGE SCALE GENOMIC DNA]</scope>
    <source>
        <strain evidence="3 4">SID5840</strain>
    </source>
</reference>
<dbReference type="AlphaFoldDB" id="A0A7K2IYQ6"/>
<dbReference type="InterPro" id="IPR047263">
    <property type="entry name" value="HNL-like_cupin"/>
</dbReference>
<evidence type="ECO:0000313" key="4">
    <source>
        <dbReference type="Proteomes" id="UP000467124"/>
    </source>
</evidence>
<protein>
    <submittedName>
        <fullName evidence="3">Cupin domain-containing protein</fullName>
    </submittedName>
</protein>
<dbReference type="InterPro" id="IPR013096">
    <property type="entry name" value="Cupin_2"/>
</dbReference>
<dbReference type="InterPro" id="IPR014710">
    <property type="entry name" value="RmlC-like_jellyroll"/>
</dbReference>
<accession>A0A7K2IYQ6</accession>
<dbReference type="Pfam" id="PF07883">
    <property type="entry name" value="Cupin_2"/>
    <property type="match status" value="1"/>
</dbReference>
<evidence type="ECO:0000259" key="1">
    <source>
        <dbReference type="Pfam" id="PF07883"/>
    </source>
</evidence>
<dbReference type="GeneID" id="91393782"/>
<dbReference type="Proteomes" id="UP001585053">
    <property type="component" value="Unassembled WGS sequence"/>
</dbReference>
<dbReference type="EMBL" id="WWHY01000001">
    <property type="protein sequence ID" value="MYR34964.1"/>
    <property type="molecule type" value="Genomic_DNA"/>
</dbReference>
<evidence type="ECO:0000313" key="3">
    <source>
        <dbReference type="EMBL" id="MYR34964.1"/>
    </source>
</evidence>
<comment type="caution">
    <text evidence="3">The sequence shown here is derived from an EMBL/GenBank/DDBJ whole genome shotgun (WGS) entry which is preliminary data.</text>
</comment>
<gene>
    <name evidence="3" type="ORF">GTW20_22565</name>
    <name evidence="2" type="ORF">VSQ78_01645</name>
</gene>
<dbReference type="Proteomes" id="UP000467124">
    <property type="component" value="Unassembled WGS sequence"/>
</dbReference>
<sequence length="141" mass="14926">MELITGTVTLEGPAERFTGEVHLDMIETPAEPARLAVALVRFAPGARTNWHSHALGQVLHVVDGVALVGTRDGSVVRATAGQTIKCPPGEEHWHGATDERFMSHLAMVVGDGHGDGTTWSEPVTDRQYAAALVAAAPKTRG</sequence>
<evidence type="ECO:0000313" key="2">
    <source>
        <dbReference type="EMBL" id="MFB8766387.1"/>
    </source>
</evidence>
<dbReference type="CDD" id="cd02233">
    <property type="entry name" value="cupin_HNL-like"/>
    <property type="match status" value="1"/>
</dbReference>
<dbReference type="RefSeq" id="WP_017536048.1">
    <property type="nucleotide sequence ID" value="NZ_BAZE01000014.1"/>
</dbReference>
<dbReference type="SUPFAM" id="SSF51182">
    <property type="entry name" value="RmlC-like cupins"/>
    <property type="match status" value="1"/>
</dbReference>
<name>A0A7K2IYQ6_9ACTN</name>
<dbReference type="EMBL" id="JAYMRS010000001">
    <property type="protein sequence ID" value="MFB8766387.1"/>
    <property type="molecule type" value="Genomic_DNA"/>
</dbReference>
<dbReference type="Gene3D" id="2.60.120.10">
    <property type="entry name" value="Jelly Rolls"/>
    <property type="match status" value="1"/>
</dbReference>
<feature type="domain" description="Cupin type-2" evidence="1">
    <location>
        <begin position="39"/>
        <end position="100"/>
    </location>
</feature>
<organism evidence="3 4">
    <name type="scientific">Nocardiopsis alba</name>
    <dbReference type="NCBI Taxonomy" id="53437"/>
    <lineage>
        <taxon>Bacteria</taxon>
        <taxon>Bacillati</taxon>
        <taxon>Actinomycetota</taxon>
        <taxon>Actinomycetes</taxon>
        <taxon>Streptosporangiales</taxon>
        <taxon>Nocardiopsidaceae</taxon>
        <taxon>Nocardiopsis</taxon>
    </lineage>
</organism>
<dbReference type="PANTHER" id="PTHR43698">
    <property type="entry name" value="RIBD C-TERMINAL DOMAIN CONTAINING PROTEIN"/>
    <property type="match status" value="1"/>
</dbReference>
<reference evidence="2 5" key="2">
    <citation type="submission" date="2024-01" db="EMBL/GenBank/DDBJ databases">
        <title>Genome mining of biosynthetic gene clusters to explore secondary metabolites of Streptomyces sp.</title>
        <authorList>
            <person name="Baig A."/>
            <person name="Ajitkumar Shintre N."/>
            <person name="Kumar H."/>
            <person name="Anbarasu A."/>
            <person name="Ramaiah S."/>
        </authorList>
    </citation>
    <scope>NUCLEOTIDE SEQUENCE [LARGE SCALE GENOMIC DNA]</scope>
    <source>
        <strain evidence="2 5">A01</strain>
    </source>
</reference>
<dbReference type="InterPro" id="IPR011051">
    <property type="entry name" value="RmlC_Cupin_sf"/>
</dbReference>